<keyword evidence="3" id="KW-1185">Reference proteome</keyword>
<dbReference type="EMBL" id="BBMT01000006">
    <property type="protein sequence ID" value="GAL35040.1"/>
    <property type="molecule type" value="Genomic_DNA"/>
</dbReference>
<accession>A0A090T510</accession>
<reference evidence="2 3" key="2">
    <citation type="submission" date="2014-09" db="EMBL/GenBank/DDBJ databases">
        <authorList>
            <consortium name="NBRP consortium"/>
            <person name="Sawabe T."/>
            <person name="Meirelles P."/>
            <person name="Nakanishi M."/>
            <person name="Sayaka M."/>
            <person name="Hattori M."/>
            <person name="Ohkuma M."/>
        </authorList>
    </citation>
    <scope>NUCLEOTIDE SEQUENCE [LARGE SCALE GENOMIC DNA]</scope>
    <source>
        <strain evidence="2 3">JCM 19240</strain>
    </source>
</reference>
<evidence type="ECO:0000313" key="2">
    <source>
        <dbReference type="EMBL" id="GAL35040.1"/>
    </source>
</evidence>
<reference evidence="2 3" key="1">
    <citation type="submission" date="2014-09" db="EMBL/GenBank/DDBJ databases">
        <title>Vibrio maritimus JCM 19240. (C210) whole genome shotgun sequence.</title>
        <authorList>
            <person name="Sawabe T."/>
            <person name="Meirelles P."/>
            <person name="Nakanishi M."/>
            <person name="Sayaka M."/>
            <person name="Hattori M."/>
            <person name="Ohkuma M."/>
        </authorList>
    </citation>
    <scope>NUCLEOTIDE SEQUENCE [LARGE SCALE GENOMIC DNA]</scope>
    <source>
        <strain evidence="2 3">JCM 19240</strain>
    </source>
</reference>
<keyword evidence="2" id="KW-0378">Hydrolase</keyword>
<dbReference type="Proteomes" id="UP000029224">
    <property type="component" value="Unassembled WGS sequence"/>
</dbReference>
<gene>
    <name evidence="2" type="ORF">JCM19240_3410</name>
</gene>
<dbReference type="SUPFAM" id="SSF109604">
    <property type="entry name" value="HD-domain/PDEase-like"/>
    <property type="match status" value="1"/>
</dbReference>
<dbReference type="GO" id="GO:0016787">
    <property type="term" value="F:hydrolase activity"/>
    <property type="evidence" value="ECO:0007669"/>
    <property type="project" value="UniProtKB-KW"/>
</dbReference>
<organism evidence="2 3">
    <name type="scientific">Vibrio maritimus</name>
    <dbReference type="NCBI Taxonomy" id="990268"/>
    <lineage>
        <taxon>Bacteria</taxon>
        <taxon>Pseudomonadati</taxon>
        <taxon>Pseudomonadota</taxon>
        <taxon>Gammaproteobacteria</taxon>
        <taxon>Vibrionales</taxon>
        <taxon>Vibrionaceae</taxon>
        <taxon>Vibrio</taxon>
    </lineage>
</organism>
<evidence type="ECO:0000259" key="1">
    <source>
        <dbReference type="Pfam" id="PF13023"/>
    </source>
</evidence>
<dbReference type="InterPro" id="IPR006674">
    <property type="entry name" value="HD_domain"/>
</dbReference>
<dbReference type="AlphaFoldDB" id="A0A090T510"/>
<protein>
    <submittedName>
        <fullName evidence="2">Predicted hydrolase</fullName>
    </submittedName>
</protein>
<evidence type="ECO:0000313" key="3">
    <source>
        <dbReference type="Proteomes" id="UP000029224"/>
    </source>
</evidence>
<feature type="domain" description="HD" evidence="1">
    <location>
        <begin position="15"/>
        <end position="45"/>
    </location>
</feature>
<dbReference type="Gene3D" id="1.10.3210.10">
    <property type="entry name" value="Hypothetical protein af1432"/>
    <property type="match status" value="1"/>
</dbReference>
<proteinExistence type="predicted"/>
<name>A0A090T510_9VIBR</name>
<sequence length="45" mass="5409">MSNRLEQQLNLLMELDRLKSVLRRTRIRSAESRFENSAEHSWHVA</sequence>
<comment type="caution">
    <text evidence="2">The sequence shown here is derived from an EMBL/GenBank/DDBJ whole genome shotgun (WGS) entry which is preliminary data.</text>
</comment>
<dbReference type="Pfam" id="PF13023">
    <property type="entry name" value="HD_3"/>
    <property type="match status" value="1"/>
</dbReference>